<evidence type="ECO:0000256" key="5">
    <source>
        <dbReference type="ARBA" id="ARBA00022490"/>
    </source>
</evidence>
<feature type="domain" description="PhoU" evidence="8">
    <location>
        <begin position="118"/>
        <end position="203"/>
    </location>
</feature>
<evidence type="ECO:0000256" key="1">
    <source>
        <dbReference type="ARBA" id="ARBA00004496"/>
    </source>
</evidence>
<dbReference type="SUPFAM" id="SSF109755">
    <property type="entry name" value="PhoU-like"/>
    <property type="match status" value="1"/>
</dbReference>
<dbReference type="Pfam" id="PF01895">
    <property type="entry name" value="PhoU"/>
    <property type="match status" value="2"/>
</dbReference>
<evidence type="ECO:0000256" key="7">
    <source>
        <dbReference type="PIRNR" id="PIRNR003107"/>
    </source>
</evidence>
<evidence type="ECO:0000256" key="3">
    <source>
        <dbReference type="ARBA" id="ARBA00011738"/>
    </source>
</evidence>
<dbReference type="FunFam" id="1.20.58.220:FF:000004">
    <property type="entry name" value="Phosphate-specific transport system accessory protein PhoU"/>
    <property type="match status" value="1"/>
</dbReference>
<name>A0A1I5UIE3_9FIRM</name>
<proteinExistence type="inferred from homology"/>
<dbReference type="OrthoDB" id="9814256at2"/>
<evidence type="ECO:0000256" key="2">
    <source>
        <dbReference type="ARBA" id="ARBA00008107"/>
    </source>
</evidence>
<dbReference type="PANTHER" id="PTHR42930:SF3">
    <property type="entry name" value="PHOSPHATE-SPECIFIC TRANSPORT SYSTEM ACCESSORY PROTEIN PHOU"/>
    <property type="match status" value="1"/>
</dbReference>
<dbReference type="GO" id="GO:0006817">
    <property type="term" value="P:phosphate ion transport"/>
    <property type="evidence" value="ECO:0007669"/>
    <property type="project" value="UniProtKB-KW"/>
</dbReference>
<comment type="similarity">
    <text evidence="2 7">Belongs to the PhoU family.</text>
</comment>
<evidence type="ECO:0000313" key="10">
    <source>
        <dbReference type="Proteomes" id="UP000198577"/>
    </source>
</evidence>
<keyword evidence="6 7" id="KW-0592">Phosphate transport</keyword>
<keyword evidence="4 7" id="KW-0813">Transport</keyword>
<dbReference type="Proteomes" id="UP000198577">
    <property type="component" value="Unassembled WGS sequence"/>
</dbReference>
<comment type="subcellular location">
    <subcellularLocation>
        <location evidence="1 7">Cytoplasm</location>
    </subcellularLocation>
</comment>
<dbReference type="GO" id="GO:0005737">
    <property type="term" value="C:cytoplasm"/>
    <property type="evidence" value="ECO:0007669"/>
    <property type="project" value="UniProtKB-SubCell"/>
</dbReference>
<dbReference type="PANTHER" id="PTHR42930">
    <property type="entry name" value="PHOSPHATE-SPECIFIC TRANSPORT SYSTEM ACCESSORY PROTEIN PHOU"/>
    <property type="match status" value="1"/>
</dbReference>
<dbReference type="STRING" id="937334.SAMN05444406_10746"/>
<gene>
    <name evidence="9" type="ORF">SAMN05444406_10746</name>
</gene>
<evidence type="ECO:0000313" key="9">
    <source>
        <dbReference type="EMBL" id="SFP94969.1"/>
    </source>
</evidence>
<comment type="subunit">
    <text evidence="3 7">Homodimer.</text>
</comment>
<dbReference type="InterPro" id="IPR028366">
    <property type="entry name" value="PhoU"/>
</dbReference>
<dbReference type="RefSeq" id="WP_092282127.1">
    <property type="nucleotide sequence ID" value="NZ_FOXR01000007.1"/>
</dbReference>
<protein>
    <recommendedName>
        <fullName evidence="7">Phosphate-specific transport system accessory protein PhoU</fullName>
    </recommendedName>
</protein>
<comment type="function">
    <text evidence="7">Plays a role in the regulation of phosphate uptake.</text>
</comment>
<organism evidence="9 10">
    <name type="scientific">Caldicoprobacter faecalis</name>
    <dbReference type="NCBI Taxonomy" id="937334"/>
    <lineage>
        <taxon>Bacteria</taxon>
        <taxon>Bacillati</taxon>
        <taxon>Bacillota</taxon>
        <taxon>Clostridia</taxon>
        <taxon>Caldicoprobacterales</taxon>
        <taxon>Caldicoprobacteraceae</taxon>
        <taxon>Caldicoprobacter</taxon>
    </lineage>
</organism>
<dbReference type="GO" id="GO:0030643">
    <property type="term" value="P:intracellular phosphate ion homeostasis"/>
    <property type="evidence" value="ECO:0007669"/>
    <property type="project" value="InterPro"/>
</dbReference>
<dbReference type="Gene3D" id="1.20.58.220">
    <property type="entry name" value="Phosphate transport system protein phou homolog 2, domain 2"/>
    <property type="match status" value="1"/>
</dbReference>
<evidence type="ECO:0000256" key="6">
    <source>
        <dbReference type="ARBA" id="ARBA00022592"/>
    </source>
</evidence>
<keyword evidence="10" id="KW-1185">Reference proteome</keyword>
<reference evidence="9 10" key="1">
    <citation type="submission" date="2016-10" db="EMBL/GenBank/DDBJ databases">
        <authorList>
            <person name="de Groot N.N."/>
        </authorList>
    </citation>
    <scope>NUCLEOTIDE SEQUENCE [LARGE SCALE GENOMIC DNA]</scope>
    <source>
        <strain evidence="9 10">DSM 20678</strain>
    </source>
</reference>
<evidence type="ECO:0000259" key="8">
    <source>
        <dbReference type="Pfam" id="PF01895"/>
    </source>
</evidence>
<sequence>MRRKFDEQLELLNRELIEMGALCETAIANAAKALINHDNSLAQEVIRIDAEIDQKEKDIESLCFKLLLHQHPVARDLRQISSALKMITDMERIGDQAADISEIILLGNLHSVDNAVHIDEMARATIKMVTDSIDAYVRRDLDLARAVIDYDDVVDDLFNQVKKEIIDIIGKDKQNGEYAVDLLLVAKYFERIGDHATNIAEWVEYSITGIHKGGERI</sequence>
<feature type="domain" description="PhoU" evidence="8">
    <location>
        <begin position="16"/>
        <end position="104"/>
    </location>
</feature>
<dbReference type="InterPro" id="IPR038078">
    <property type="entry name" value="PhoU-like_sf"/>
</dbReference>
<dbReference type="NCBIfam" id="TIGR02135">
    <property type="entry name" value="phoU_full"/>
    <property type="match status" value="1"/>
</dbReference>
<keyword evidence="5 7" id="KW-0963">Cytoplasm</keyword>
<dbReference type="EMBL" id="FOXR01000007">
    <property type="protein sequence ID" value="SFP94969.1"/>
    <property type="molecule type" value="Genomic_DNA"/>
</dbReference>
<dbReference type="GO" id="GO:0045936">
    <property type="term" value="P:negative regulation of phosphate metabolic process"/>
    <property type="evidence" value="ECO:0007669"/>
    <property type="project" value="InterPro"/>
</dbReference>
<accession>A0A1I5UIE3</accession>
<evidence type="ECO:0000256" key="4">
    <source>
        <dbReference type="ARBA" id="ARBA00022448"/>
    </source>
</evidence>
<dbReference type="PIRSF" id="PIRSF003107">
    <property type="entry name" value="PhoU"/>
    <property type="match status" value="1"/>
</dbReference>
<dbReference type="AlphaFoldDB" id="A0A1I5UIE3"/>
<dbReference type="InterPro" id="IPR026022">
    <property type="entry name" value="PhoU_dom"/>
</dbReference>